<dbReference type="EMBL" id="VFOW01000001">
    <property type="protein sequence ID" value="TQL77625.1"/>
    <property type="molecule type" value="Genomic_DNA"/>
</dbReference>
<keyword evidence="3" id="KW-1185">Reference proteome</keyword>
<accession>A0A543AYH0</accession>
<evidence type="ECO:0000313" key="3">
    <source>
        <dbReference type="Proteomes" id="UP000317043"/>
    </source>
</evidence>
<evidence type="ECO:0000256" key="1">
    <source>
        <dbReference type="SAM" id="Phobius"/>
    </source>
</evidence>
<reference evidence="2 3" key="1">
    <citation type="submission" date="2019-06" db="EMBL/GenBank/DDBJ databases">
        <title>Sequencing the genomes of 1000 actinobacteria strains.</title>
        <authorList>
            <person name="Klenk H.-P."/>
        </authorList>
    </citation>
    <scope>NUCLEOTIDE SEQUENCE [LARGE SCALE GENOMIC DNA]</scope>
    <source>
        <strain evidence="2 3">DSM 45928</strain>
    </source>
</reference>
<name>A0A543AYH0_9ACTN</name>
<feature type="transmembrane region" description="Helical" evidence="1">
    <location>
        <begin position="108"/>
        <end position="129"/>
    </location>
</feature>
<organism evidence="2 3">
    <name type="scientific">Stackebrandtia endophytica</name>
    <dbReference type="NCBI Taxonomy" id="1496996"/>
    <lineage>
        <taxon>Bacteria</taxon>
        <taxon>Bacillati</taxon>
        <taxon>Actinomycetota</taxon>
        <taxon>Actinomycetes</taxon>
        <taxon>Glycomycetales</taxon>
        <taxon>Glycomycetaceae</taxon>
        <taxon>Stackebrandtia</taxon>
    </lineage>
</organism>
<feature type="transmembrane region" description="Helical" evidence="1">
    <location>
        <begin position="12"/>
        <end position="29"/>
    </location>
</feature>
<protein>
    <submittedName>
        <fullName evidence="2">Uncharacterized protein</fullName>
    </submittedName>
</protein>
<sequence length="205" mass="22554">MWRIYLRSRRLHLAAIGWLVTVAASIWWGDHAVVIPSFGPQGRELVLAVLILPLPAVAGALATLSDDLNMWEHHARRRVRWWDLVVVTGCLLAYIVGLGLGVGDFDELPGVAVLGALWWIALGLVAAIVFGRRLAWALPVVVMLAMLLFGTPEKPAPWAVPFHQATLEKTVLAIGVYSAAAGFYLWAAHRPVTRLTRWWGLASQS</sequence>
<dbReference type="InParanoid" id="A0A543AYH0"/>
<proteinExistence type="predicted"/>
<keyword evidence="1" id="KW-0812">Transmembrane</keyword>
<comment type="caution">
    <text evidence="2">The sequence shown here is derived from an EMBL/GenBank/DDBJ whole genome shotgun (WGS) entry which is preliminary data.</text>
</comment>
<feature type="transmembrane region" description="Helical" evidence="1">
    <location>
        <begin position="171"/>
        <end position="188"/>
    </location>
</feature>
<dbReference type="AlphaFoldDB" id="A0A543AYH0"/>
<feature type="transmembrane region" description="Helical" evidence="1">
    <location>
        <begin position="134"/>
        <end position="151"/>
    </location>
</feature>
<keyword evidence="1" id="KW-1133">Transmembrane helix</keyword>
<dbReference type="Proteomes" id="UP000317043">
    <property type="component" value="Unassembled WGS sequence"/>
</dbReference>
<keyword evidence="1" id="KW-0472">Membrane</keyword>
<feature type="transmembrane region" description="Helical" evidence="1">
    <location>
        <begin position="45"/>
        <end position="64"/>
    </location>
</feature>
<feature type="transmembrane region" description="Helical" evidence="1">
    <location>
        <begin position="84"/>
        <end position="102"/>
    </location>
</feature>
<evidence type="ECO:0000313" key="2">
    <source>
        <dbReference type="EMBL" id="TQL77625.1"/>
    </source>
</evidence>
<gene>
    <name evidence="2" type="ORF">FB566_3185</name>
</gene>